<evidence type="ECO:0000256" key="6">
    <source>
        <dbReference type="PIRSR" id="PIRSR001227-2"/>
    </source>
</evidence>
<sequence>MYRMYSRYPLVVRLVLLVVLPALLAIGYGYWLLARSLPLVEGQASVEGLRSRVVVERDRHGVPTITAASDHDAFFALGYAHAQDRLWQLELQRRIAGGRLSEVFGKQSVQQDIWFRTLGLERAAHASWSSLGGEARASLQAYADGVNQYLASGHPLPPEFLLLGIEPEPWTVYDSLAWAKVFALNLAGNQSRELERLVAGQAFDARRMALLFPEYEASGATSQLVLAPGDVDAYARMSGFQASLEEELRIGGRFVGSNAWAVSGRVTGAGALLANDPHLGLQIPSLWYMASLKGDRLDASGATLVGLPVVIFGRNQSIAWGGTNLMADVQDLYFEQPRTDDPTQYRAGEAWLRFQSRTESIQVRQDFPEQLRGPLRPVEIRVRASRHGPIVSDLFQALGQPAALRWTGLDDDDTSYESFLRLNYASDWSDFEEALRHHVVPALNMLYADRHGNIGMLSAGRIPVRSEGDGTIPVPGWTDAHDWTGHVPFEALPRAYNPPSGFLVSANNKPVDAAYPYLISKDWAPPGRADRITLLLEEAIGAGKPVDLSTMARIQADEHSEPALALLARLLEHEPNNDAQRTAFAHLREWNGSMDAASPAATIFNEWTRQVRKTLLADDTRGYWNAAQERRVLQALAQSVGPQALRQMLDDPTGAWCDNRGTPDERESCDEVIDVALDRALRELAKLESDDSMDDWAWGDVHRTLYRHVPFSDSRLLKRVFERRIGAGGTPDTVNVASFEPDPSGNGYVQDFGAGFRQLFAMTPARVRHLYMNSTGQSGHLLSGHYDDMVEPFRDVDFLEMGDAGGVPASTLELLPRARASAATGTSQ</sequence>
<keyword evidence="3" id="KW-0865">Zymogen</keyword>
<dbReference type="Gene3D" id="1.10.1400.10">
    <property type="match status" value="1"/>
</dbReference>
<dbReference type="Proteomes" id="UP000523196">
    <property type="component" value="Unassembled WGS sequence"/>
</dbReference>
<comment type="caution">
    <text evidence="7">The sequence shown here is derived from an EMBL/GenBank/DDBJ whole genome shotgun (WGS) entry which is preliminary data.</text>
</comment>
<evidence type="ECO:0000256" key="3">
    <source>
        <dbReference type="ARBA" id="ARBA00023145"/>
    </source>
</evidence>
<dbReference type="PIRSF" id="PIRSF001227">
    <property type="entry name" value="Pen_acylase"/>
    <property type="match status" value="1"/>
</dbReference>
<dbReference type="InterPro" id="IPR002692">
    <property type="entry name" value="S45"/>
</dbReference>
<gene>
    <name evidence="7" type="ORF">H4F98_07655</name>
</gene>
<evidence type="ECO:0000313" key="8">
    <source>
        <dbReference type="Proteomes" id="UP000523196"/>
    </source>
</evidence>
<dbReference type="PANTHER" id="PTHR34218">
    <property type="entry name" value="PEPTIDASE S45 PENICILLIN AMIDASE"/>
    <property type="match status" value="1"/>
</dbReference>
<dbReference type="SUPFAM" id="SSF56235">
    <property type="entry name" value="N-terminal nucleophile aminohydrolases (Ntn hydrolases)"/>
    <property type="match status" value="1"/>
</dbReference>
<dbReference type="InterPro" id="IPR029055">
    <property type="entry name" value="Ntn_hydrolases_N"/>
</dbReference>
<keyword evidence="6" id="KW-0479">Metal-binding</keyword>
<dbReference type="AlphaFoldDB" id="A0A7W3Y5X8"/>
<evidence type="ECO:0000256" key="1">
    <source>
        <dbReference type="ARBA" id="ARBA00006586"/>
    </source>
</evidence>
<dbReference type="GO" id="GO:0046872">
    <property type="term" value="F:metal ion binding"/>
    <property type="evidence" value="ECO:0007669"/>
    <property type="project" value="UniProtKB-KW"/>
</dbReference>
<feature type="binding site" evidence="6">
    <location>
        <position position="331"/>
    </location>
    <ligand>
        <name>Ca(2+)</name>
        <dbReference type="ChEBI" id="CHEBI:29108"/>
    </ligand>
</feature>
<comment type="similarity">
    <text evidence="1">Belongs to the peptidase S45 family.</text>
</comment>
<dbReference type="CDD" id="cd03747">
    <property type="entry name" value="Ntn_PGA_like"/>
    <property type="match status" value="1"/>
</dbReference>
<evidence type="ECO:0000256" key="2">
    <source>
        <dbReference type="ARBA" id="ARBA00022801"/>
    </source>
</evidence>
<dbReference type="InterPro" id="IPR043147">
    <property type="entry name" value="Penicillin_amidase_A-knob"/>
</dbReference>
<feature type="binding site" evidence="6">
    <location>
        <position position="193"/>
    </location>
    <ligand>
        <name>Ca(2+)</name>
        <dbReference type="ChEBI" id="CHEBI:29108"/>
    </ligand>
</feature>
<accession>A0A7W3Y5X8</accession>
<feature type="binding site" evidence="6">
    <location>
        <position position="328"/>
    </location>
    <ligand>
        <name>Ca(2+)</name>
        <dbReference type="ChEBI" id="CHEBI:29108"/>
    </ligand>
</feature>
<dbReference type="InterPro" id="IPR043146">
    <property type="entry name" value="Penicillin_amidase_N_B-knob"/>
</dbReference>
<comment type="cofactor">
    <cofactor evidence="6">
        <name>Ca(2+)</name>
        <dbReference type="ChEBI" id="CHEBI:29108"/>
    </cofactor>
    <text evidence="6">Binds 1 Ca(2+) ion per dimer.</text>
</comment>
<dbReference type="Gene3D" id="1.10.439.10">
    <property type="entry name" value="Penicillin Amidohydrolase, domain 1"/>
    <property type="match status" value="1"/>
</dbReference>
<feature type="active site" description="Nucleophile" evidence="5">
    <location>
        <position position="257"/>
    </location>
</feature>
<dbReference type="Gene3D" id="2.30.120.10">
    <property type="match status" value="1"/>
</dbReference>
<keyword evidence="2" id="KW-0378">Hydrolase</keyword>
<dbReference type="RefSeq" id="WP_182686438.1">
    <property type="nucleotide sequence ID" value="NZ_JACHTF010000007.1"/>
</dbReference>
<proteinExistence type="inferred from homology"/>
<keyword evidence="8" id="KW-1185">Reference proteome</keyword>
<comment type="subunit">
    <text evidence="4">Heterodimer of an alpha subunit and a beta subunit processed from the same precursor.</text>
</comment>
<keyword evidence="6" id="KW-0106">Calcium</keyword>
<evidence type="ECO:0000256" key="4">
    <source>
        <dbReference type="ARBA" id="ARBA00038735"/>
    </source>
</evidence>
<evidence type="ECO:0000256" key="5">
    <source>
        <dbReference type="PIRSR" id="PIRSR001227-1"/>
    </source>
</evidence>
<dbReference type="PANTHER" id="PTHR34218:SF4">
    <property type="entry name" value="ACYL-HOMOSERINE LACTONE ACYLASE QUIP"/>
    <property type="match status" value="1"/>
</dbReference>
<name>A0A7W3Y5X8_9GAMM</name>
<dbReference type="InterPro" id="IPR014395">
    <property type="entry name" value="Pen/GL7ACA/AHL_acylase"/>
</dbReference>
<dbReference type="Gene3D" id="3.60.20.10">
    <property type="entry name" value="Glutamine Phosphoribosylpyrophosphate, subunit 1, domain 1"/>
    <property type="match status" value="1"/>
</dbReference>
<protein>
    <submittedName>
        <fullName evidence="7">Penicillin acylase family protein</fullName>
    </submittedName>
</protein>
<dbReference type="Pfam" id="PF01804">
    <property type="entry name" value="Penicil_amidase"/>
    <property type="match status" value="1"/>
</dbReference>
<reference evidence="7 8" key="1">
    <citation type="submission" date="2020-08" db="EMBL/GenBank/DDBJ databases">
        <authorList>
            <person name="Xu S."/>
            <person name="Li A."/>
        </authorList>
    </citation>
    <scope>NUCLEOTIDE SEQUENCE [LARGE SCALE GENOMIC DNA]</scope>
    <source>
        <strain evidence="7 8">119BY6-57</strain>
    </source>
</reference>
<dbReference type="GO" id="GO:0016811">
    <property type="term" value="F:hydrolase activity, acting on carbon-nitrogen (but not peptide) bonds, in linear amides"/>
    <property type="evidence" value="ECO:0007669"/>
    <property type="project" value="InterPro"/>
</dbReference>
<organism evidence="7 8">
    <name type="scientific">Marilutibacter spongiae</name>
    <dbReference type="NCBI Taxonomy" id="2025720"/>
    <lineage>
        <taxon>Bacteria</taxon>
        <taxon>Pseudomonadati</taxon>
        <taxon>Pseudomonadota</taxon>
        <taxon>Gammaproteobacteria</taxon>
        <taxon>Lysobacterales</taxon>
        <taxon>Lysobacteraceae</taxon>
        <taxon>Marilutibacter</taxon>
    </lineage>
</organism>
<dbReference type="InterPro" id="IPR023343">
    <property type="entry name" value="Penicillin_amidase_dom1"/>
</dbReference>
<evidence type="ECO:0000313" key="7">
    <source>
        <dbReference type="EMBL" id="MBB1060450.1"/>
    </source>
</evidence>
<dbReference type="EMBL" id="JACHTF010000007">
    <property type="protein sequence ID" value="MBB1060450.1"/>
    <property type="molecule type" value="Genomic_DNA"/>
</dbReference>
<dbReference type="GO" id="GO:0017000">
    <property type="term" value="P:antibiotic biosynthetic process"/>
    <property type="evidence" value="ECO:0007669"/>
    <property type="project" value="InterPro"/>
</dbReference>